<dbReference type="EMBL" id="JABANM010030858">
    <property type="protein sequence ID" value="KAF4705563.1"/>
    <property type="molecule type" value="Genomic_DNA"/>
</dbReference>
<proteinExistence type="predicted"/>
<keyword evidence="2 5" id="KW-0812">Transmembrane</keyword>
<dbReference type="InterPro" id="IPR032675">
    <property type="entry name" value="LRR_dom_sf"/>
</dbReference>
<feature type="transmembrane region" description="Helical" evidence="5">
    <location>
        <begin position="281"/>
        <end position="298"/>
    </location>
</feature>
<gene>
    <name evidence="6" type="ORF">FOZ62_024028</name>
</gene>
<feature type="transmembrane region" description="Helical" evidence="5">
    <location>
        <begin position="237"/>
        <end position="261"/>
    </location>
</feature>
<dbReference type="InterPro" id="IPR001129">
    <property type="entry name" value="Membr-assoc_MAPEG"/>
</dbReference>
<feature type="non-terminal residue" evidence="6">
    <location>
        <position position="357"/>
    </location>
</feature>
<evidence type="ECO:0000313" key="6">
    <source>
        <dbReference type="EMBL" id="KAF4705563.1"/>
    </source>
</evidence>
<protein>
    <submittedName>
        <fullName evidence="6">Uncharacterized protein</fullName>
    </submittedName>
</protein>
<reference evidence="6 7" key="1">
    <citation type="submission" date="2020-04" db="EMBL/GenBank/DDBJ databases">
        <title>Perkinsus olseni comparative genomics.</title>
        <authorList>
            <person name="Bogema D.R."/>
        </authorList>
    </citation>
    <scope>NUCLEOTIDE SEQUENCE [LARGE SCALE GENOMIC DNA]</scope>
    <source>
        <strain evidence="6">ATCC PRA-205</strain>
    </source>
</reference>
<accession>A0A7J6QB33</accession>
<dbReference type="SUPFAM" id="SSF52047">
    <property type="entry name" value="RNI-like"/>
    <property type="match status" value="1"/>
</dbReference>
<evidence type="ECO:0000256" key="5">
    <source>
        <dbReference type="SAM" id="Phobius"/>
    </source>
</evidence>
<sequence>IRVLDLNNLDLTDAELSAILEALLEASVLPEDEVRVDLSCNGICDWGFQRLAILLSESMMQNVEVNIDQNRISNPGDILDAYMAAHREPRCDGRTETAPLAAHEYERIIDRVTAGLKGPPIGGLFVHRPVVSPEREGWTDVLSTLSPVGDRAAMSILAANGHLNLDTFSAEFIKAFWAPTAVTVAWLIQYGMIDFICIGASRTYFKWGFPKGAEGAPEPLCRAMRVHMNQLENSNHMLFTMWLCALCGLPRFAGAFGALWVAVRCMYGFKYRMTKGNLKGILQFTVPSYVIVQTFYFSNDWAVIAQRILKVGFNFDDFKSYVGAGGVVLTAYLLMLGTAISQRQHCGVWDKSQKKEQ</sequence>
<keyword evidence="3 5" id="KW-1133">Transmembrane helix</keyword>
<dbReference type="Gene3D" id="3.80.10.10">
    <property type="entry name" value="Ribonuclease Inhibitor"/>
    <property type="match status" value="1"/>
</dbReference>
<comment type="caution">
    <text evidence="6">The sequence shown here is derived from an EMBL/GenBank/DDBJ whole genome shotgun (WGS) entry which is preliminary data.</text>
</comment>
<evidence type="ECO:0000256" key="3">
    <source>
        <dbReference type="ARBA" id="ARBA00022989"/>
    </source>
</evidence>
<evidence type="ECO:0000313" key="7">
    <source>
        <dbReference type="Proteomes" id="UP000574390"/>
    </source>
</evidence>
<evidence type="ECO:0000256" key="4">
    <source>
        <dbReference type="ARBA" id="ARBA00023136"/>
    </source>
</evidence>
<keyword evidence="4 5" id="KW-0472">Membrane</keyword>
<dbReference type="Proteomes" id="UP000574390">
    <property type="component" value="Unassembled WGS sequence"/>
</dbReference>
<feature type="transmembrane region" description="Helical" evidence="5">
    <location>
        <begin position="318"/>
        <end position="335"/>
    </location>
</feature>
<organism evidence="6 7">
    <name type="scientific">Perkinsus olseni</name>
    <name type="common">Perkinsus atlanticus</name>
    <dbReference type="NCBI Taxonomy" id="32597"/>
    <lineage>
        <taxon>Eukaryota</taxon>
        <taxon>Sar</taxon>
        <taxon>Alveolata</taxon>
        <taxon>Perkinsozoa</taxon>
        <taxon>Perkinsea</taxon>
        <taxon>Perkinsida</taxon>
        <taxon>Perkinsidae</taxon>
        <taxon>Perkinsus</taxon>
    </lineage>
</organism>
<dbReference type="SUPFAM" id="SSF161084">
    <property type="entry name" value="MAPEG domain-like"/>
    <property type="match status" value="1"/>
</dbReference>
<evidence type="ECO:0000256" key="2">
    <source>
        <dbReference type="ARBA" id="ARBA00022692"/>
    </source>
</evidence>
<dbReference type="Gene3D" id="1.20.120.550">
    <property type="entry name" value="Membrane associated eicosanoid/glutathione metabolism-like domain"/>
    <property type="match status" value="1"/>
</dbReference>
<comment type="subcellular location">
    <subcellularLocation>
        <location evidence="1">Membrane</location>
    </subcellularLocation>
</comment>
<name>A0A7J6QB33_PEROL</name>
<evidence type="ECO:0000256" key="1">
    <source>
        <dbReference type="ARBA" id="ARBA00004370"/>
    </source>
</evidence>
<dbReference type="GO" id="GO:0016020">
    <property type="term" value="C:membrane"/>
    <property type="evidence" value="ECO:0007669"/>
    <property type="project" value="UniProtKB-SubCell"/>
</dbReference>
<dbReference type="AlphaFoldDB" id="A0A7J6QB33"/>
<dbReference type="Pfam" id="PF01124">
    <property type="entry name" value="MAPEG"/>
    <property type="match status" value="1"/>
</dbReference>
<dbReference type="InterPro" id="IPR023352">
    <property type="entry name" value="MAPEG-like_dom_sf"/>
</dbReference>